<feature type="compositionally biased region" description="Basic and acidic residues" evidence="3">
    <location>
        <begin position="611"/>
        <end position="622"/>
    </location>
</feature>
<proteinExistence type="predicted"/>
<feature type="compositionally biased region" description="Acidic residues" evidence="3">
    <location>
        <begin position="657"/>
        <end position="667"/>
    </location>
</feature>
<feature type="compositionally biased region" description="Basic and acidic residues" evidence="3">
    <location>
        <begin position="539"/>
        <end position="562"/>
    </location>
</feature>
<dbReference type="Gene3D" id="3.40.50.410">
    <property type="entry name" value="von Willebrand factor, type A domain"/>
    <property type="match status" value="1"/>
</dbReference>
<feature type="compositionally biased region" description="Polar residues" evidence="3">
    <location>
        <begin position="854"/>
        <end position="871"/>
    </location>
</feature>
<comment type="caution">
    <text evidence="5">The sequence shown here is derived from an EMBL/GenBank/DDBJ whole genome shotgun (WGS) entry which is preliminary data.</text>
</comment>
<evidence type="ECO:0000313" key="5">
    <source>
        <dbReference type="EMBL" id="CAH2005836.1"/>
    </source>
</evidence>
<dbReference type="Pfam" id="PF00092">
    <property type="entry name" value="VWA"/>
    <property type="match status" value="1"/>
</dbReference>
<feature type="compositionally biased region" description="Basic and acidic residues" evidence="3">
    <location>
        <begin position="907"/>
        <end position="920"/>
    </location>
</feature>
<sequence>MSEGNGCIKVDKSLPKEKQVSQAKSILQQKHRALADLFKNLNKIGLSYKTGILESKLKKPLDDFLHRPIDLNTNFSHINHGRQEEKMLTIWNCCEMYYMRSQMRIDVLETALQNPSKELGPQNLERCKGFSAHLLALAQHQKQQLTQSSRLYYYLRYYLLQMNEFCEGNDFLHIELTNNITTFMKNATVILNQYKIILNTCPSEDDFTSSSKMEIPVLKFGGKEAIYNKDSTCWSETVALINELLAVCRKISGILQKCKKSAPAVEYDLVVPEFIPVPDLYEILKNLDSIKDGIGHLKEIFDNNATTNSLTWLLKEVNRILEQCKESKSLDINFEKCKKRSEKLTEAVLVVIQNMYKKYSAVEKVEKNKDTEDEPVELRDENLKKLLVENLVSDISSLEMKKILTRTHKLAKIVLSTPPQYTEQVKKVANQSLPLLEQLTQFYQYFITQQVATYRVTCKMMSILLNIFIELASKGFCTPPELSDEMDKEGVSKPSDGMGLGEGQGERDVSDKIESEDQLEDAQPAGQEKTQEEDQECKEEEKGIEMSEDFEGKMQDVDKKGEEDDSEKSSDDDEDADEQMGETEKGADQLDQEIWGDDKEEEEDDQESQEEEKGDKGEKEGESQLGAKEQNPSKDQQEKDDDESPEAKEKSKKDINEMEEPELDDDQVDPHHGNQKELPEPEPMDLPDDLQLDEGQQDDKQEEQEDNPFDVDAMKEQNMPEEQKEDDADKPDEELKDKNDEAEEFSSDDEDIKKGDQDTEEMEQTEESEKKDSEDKGNQEADNAEKDDETENTDDTALDQTQSHQDNVEAMETDEANAADKTEATQSDVQQPNTATDVQQEDKPDKDGAGQAQMEESTTGHSASTSAPQETKSSKREAEEDTKQKPGDSDSQRTLGDVDQPVRKKLKTVESKNSKEQEPKDVEDDAEQTAEMYEHIKEGQESEIQILDIATKEQAESQKKEAQHKDDEAEEEEVVESSEQIPEEQVEEMEISDVPKEYADKVEEAKEKQGKKGQHPEGDVLEETKEIQVEGEVVQTSTVPRPTETTHHTSFADISATTASRLTMAEMAAVRGEVEQQLAAWSDPPSCAEAERAWQKISSVTGGLAQELSEQLRLVLEPTLASRLKGDFRTGRRINMRKVIPYIASQFRKDKIWLRRTKPSKRDYQIVIAIDDSSSMADNHSRELAFESVALISKALTLLESGQLSVVSFGERVEVIHKLTEQFTDRSGTKLLQKFRFDETKTNVGKLVDFVTEMFNQSQKQTAAVNAKLLVIVSDGRGVFSEGETYVRQAVRRAKLADIFTVFVIVDNPENKSSVLDIRMPLFKDGKLLGILSYMDFFPFSFYIILRDINSLPNVLSDALRQWFEIVSNVDK</sequence>
<dbReference type="PROSITE" id="PS50234">
    <property type="entry name" value="VWFA"/>
    <property type="match status" value="1"/>
</dbReference>
<dbReference type="Proteomes" id="UP001152888">
    <property type="component" value="Unassembled WGS sequence"/>
</dbReference>
<feature type="domain" description="VWFA" evidence="4">
    <location>
        <begin position="1165"/>
        <end position="1360"/>
    </location>
</feature>
<feature type="compositionally biased region" description="Acidic residues" evidence="3">
    <location>
        <begin position="590"/>
        <end position="610"/>
    </location>
</feature>
<feature type="compositionally biased region" description="Acidic residues" evidence="3">
    <location>
        <begin position="740"/>
        <end position="750"/>
    </location>
</feature>
<dbReference type="SMART" id="SM00327">
    <property type="entry name" value="VWA"/>
    <property type="match status" value="1"/>
</dbReference>
<feature type="compositionally biased region" description="Basic and acidic residues" evidence="3">
    <location>
        <begin position="767"/>
        <end position="779"/>
    </location>
</feature>
<keyword evidence="1" id="KW-0547">Nucleotide-binding</keyword>
<dbReference type="PANTHER" id="PTHR48103:SF2">
    <property type="entry name" value="MIDASIN"/>
    <property type="match status" value="1"/>
</dbReference>
<feature type="compositionally biased region" description="Acidic residues" evidence="3">
    <location>
        <begin position="785"/>
        <end position="797"/>
    </location>
</feature>
<evidence type="ECO:0000259" key="4">
    <source>
        <dbReference type="PROSITE" id="PS50234"/>
    </source>
</evidence>
<evidence type="ECO:0000313" key="6">
    <source>
        <dbReference type="Proteomes" id="UP001152888"/>
    </source>
</evidence>
<organism evidence="5 6">
    <name type="scientific">Acanthoscelides obtectus</name>
    <name type="common">Bean weevil</name>
    <name type="synonym">Bruchus obtectus</name>
    <dbReference type="NCBI Taxonomy" id="200917"/>
    <lineage>
        <taxon>Eukaryota</taxon>
        <taxon>Metazoa</taxon>
        <taxon>Ecdysozoa</taxon>
        <taxon>Arthropoda</taxon>
        <taxon>Hexapoda</taxon>
        <taxon>Insecta</taxon>
        <taxon>Pterygota</taxon>
        <taxon>Neoptera</taxon>
        <taxon>Endopterygota</taxon>
        <taxon>Coleoptera</taxon>
        <taxon>Polyphaga</taxon>
        <taxon>Cucujiformia</taxon>
        <taxon>Chrysomeloidea</taxon>
        <taxon>Chrysomelidae</taxon>
        <taxon>Bruchinae</taxon>
        <taxon>Bruchini</taxon>
        <taxon>Acanthoscelides</taxon>
    </lineage>
</organism>
<feature type="compositionally biased region" description="Basic and acidic residues" evidence="3">
    <location>
        <begin position="504"/>
        <end position="515"/>
    </location>
</feature>
<feature type="compositionally biased region" description="Acidic residues" evidence="3">
    <location>
        <begin position="563"/>
        <end position="581"/>
    </location>
</feature>
<accession>A0A9P0Q0C2</accession>
<dbReference type="GO" id="GO:0005634">
    <property type="term" value="C:nucleus"/>
    <property type="evidence" value="ECO:0007669"/>
    <property type="project" value="TreeGrafter"/>
</dbReference>
<dbReference type="GO" id="GO:0030687">
    <property type="term" value="C:preribosome, large subunit precursor"/>
    <property type="evidence" value="ECO:0007669"/>
    <property type="project" value="TreeGrafter"/>
</dbReference>
<name>A0A9P0Q0C2_ACAOB</name>
<dbReference type="InterPro" id="IPR002035">
    <property type="entry name" value="VWF_A"/>
</dbReference>
<feature type="compositionally biased region" description="Basic and acidic residues" evidence="3">
    <location>
        <begin position="950"/>
        <end position="967"/>
    </location>
</feature>
<dbReference type="GO" id="GO:0005524">
    <property type="term" value="F:ATP binding"/>
    <property type="evidence" value="ECO:0007669"/>
    <property type="project" value="UniProtKB-KW"/>
</dbReference>
<dbReference type="EMBL" id="CAKOFQ010007660">
    <property type="protein sequence ID" value="CAH2005836.1"/>
    <property type="molecule type" value="Genomic_DNA"/>
</dbReference>
<keyword evidence="2" id="KW-0067">ATP-binding</keyword>
<feature type="compositionally biased region" description="Basic and acidic residues" evidence="3">
    <location>
        <begin position="645"/>
        <end position="656"/>
    </location>
</feature>
<feature type="compositionally biased region" description="Basic and acidic residues" evidence="3">
    <location>
        <begin position="668"/>
        <end position="679"/>
    </location>
</feature>
<keyword evidence="6" id="KW-1185">Reference proteome</keyword>
<dbReference type="CDD" id="cd01460">
    <property type="entry name" value="vWA_midasin"/>
    <property type="match status" value="1"/>
</dbReference>
<evidence type="ECO:0000256" key="1">
    <source>
        <dbReference type="ARBA" id="ARBA00022741"/>
    </source>
</evidence>
<dbReference type="SUPFAM" id="SSF53300">
    <property type="entry name" value="vWA-like"/>
    <property type="match status" value="1"/>
</dbReference>
<dbReference type="PANTHER" id="PTHR48103">
    <property type="entry name" value="MIDASIN-RELATED"/>
    <property type="match status" value="1"/>
</dbReference>
<dbReference type="FunFam" id="3.40.50.410:FF:000028">
    <property type="entry name" value="Midasin"/>
    <property type="match status" value="1"/>
</dbReference>
<protein>
    <recommendedName>
        <fullName evidence="4">VWFA domain-containing protein</fullName>
    </recommendedName>
</protein>
<dbReference type="InterPro" id="IPR036465">
    <property type="entry name" value="vWFA_dom_sf"/>
</dbReference>
<dbReference type="GO" id="GO:0000055">
    <property type="term" value="P:ribosomal large subunit export from nucleus"/>
    <property type="evidence" value="ECO:0007669"/>
    <property type="project" value="TreeGrafter"/>
</dbReference>
<feature type="compositionally biased region" description="Acidic residues" evidence="3">
    <location>
        <begin position="968"/>
        <end position="991"/>
    </location>
</feature>
<gene>
    <name evidence="5" type="ORF">ACAOBT_LOCUS28770</name>
</gene>
<feature type="compositionally biased region" description="Polar residues" evidence="3">
    <location>
        <begin position="824"/>
        <end position="838"/>
    </location>
</feature>
<feature type="compositionally biased region" description="Acidic residues" evidence="3">
    <location>
        <begin position="680"/>
        <end position="709"/>
    </location>
</feature>
<feature type="region of interest" description="Disordered" evidence="3">
    <location>
        <begin position="482"/>
        <end position="994"/>
    </location>
</feature>
<evidence type="ECO:0000256" key="2">
    <source>
        <dbReference type="ARBA" id="ARBA00022840"/>
    </source>
</evidence>
<dbReference type="GO" id="GO:0000027">
    <property type="term" value="P:ribosomal large subunit assembly"/>
    <property type="evidence" value="ECO:0007669"/>
    <property type="project" value="TreeGrafter"/>
</dbReference>
<reference evidence="5" key="1">
    <citation type="submission" date="2022-03" db="EMBL/GenBank/DDBJ databases">
        <authorList>
            <person name="Sayadi A."/>
        </authorList>
    </citation>
    <scope>NUCLEOTIDE SEQUENCE</scope>
</reference>
<feature type="compositionally biased region" description="Acidic residues" evidence="3">
    <location>
        <begin position="723"/>
        <end position="732"/>
    </location>
</feature>
<dbReference type="OrthoDB" id="422220at2759"/>
<feature type="compositionally biased region" description="Basic and acidic residues" evidence="3">
    <location>
        <begin position="872"/>
        <end position="891"/>
    </location>
</feature>
<evidence type="ECO:0000256" key="3">
    <source>
        <dbReference type="SAM" id="MobiDB-lite"/>
    </source>
</evidence>